<dbReference type="InterPro" id="IPR020845">
    <property type="entry name" value="AMP-binding_CS"/>
</dbReference>
<organism evidence="7">
    <name type="scientific">Alexandrium monilatum</name>
    <dbReference type="NCBI Taxonomy" id="311494"/>
    <lineage>
        <taxon>Eukaryota</taxon>
        <taxon>Sar</taxon>
        <taxon>Alveolata</taxon>
        <taxon>Dinophyceae</taxon>
        <taxon>Gonyaulacales</taxon>
        <taxon>Pyrocystaceae</taxon>
        <taxon>Alexandrium</taxon>
    </lineage>
</organism>
<dbReference type="InterPro" id="IPR020459">
    <property type="entry name" value="AMP-binding"/>
</dbReference>
<comment type="similarity">
    <text evidence="1">Belongs to the ATP-dependent AMP-binding enzyme family.</text>
</comment>
<dbReference type="InterPro" id="IPR045851">
    <property type="entry name" value="AMP-bd_C_sf"/>
</dbReference>
<name>A0A7S4VK93_9DINO</name>
<dbReference type="GO" id="GO:0005524">
    <property type="term" value="F:ATP binding"/>
    <property type="evidence" value="ECO:0007669"/>
    <property type="project" value="UniProtKB-KW"/>
</dbReference>
<keyword evidence="3" id="KW-0547">Nucleotide-binding</keyword>
<proteinExistence type="inferred from homology"/>
<dbReference type="InterPro" id="IPR042099">
    <property type="entry name" value="ANL_N_sf"/>
</dbReference>
<dbReference type="GO" id="GO:0016020">
    <property type="term" value="C:membrane"/>
    <property type="evidence" value="ECO:0007669"/>
    <property type="project" value="TreeGrafter"/>
</dbReference>
<protein>
    <recommendedName>
        <fullName evidence="6">AMP-dependent synthetase/ligase domain-containing protein</fullName>
    </recommendedName>
</protein>
<keyword evidence="2" id="KW-0436">Ligase</keyword>
<evidence type="ECO:0000256" key="1">
    <source>
        <dbReference type="ARBA" id="ARBA00006432"/>
    </source>
</evidence>
<dbReference type="InterPro" id="IPR000873">
    <property type="entry name" value="AMP-dep_synth/lig_dom"/>
</dbReference>
<gene>
    <name evidence="7" type="ORF">AMON00008_LOCUS36087</name>
</gene>
<dbReference type="PANTHER" id="PTHR43272:SF83">
    <property type="entry name" value="ACYL-COA SYNTHETASE LONG-CHAIN, ISOFORM J"/>
    <property type="match status" value="1"/>
</dbReference>
<dbReference type="Gene3D" id="3.30.300.30">
    <property type="match status" value="1"/>
</dbReference>
<dbReference type="GO" id="GO:0004467">
    <property type="term" value="F:long-chain fatty acid-CoA ligase activity"/>
    <property type="evidence" value="ECO:0007669"/>
    <property type="project" value="UniProtKB-EC"/>
</dbReference>
<dbReference type="PROSITE" id="PS00455">
    <property type="entry name" value="AMP_BINDING"/>
    <property type="match status" value="1"/>
</dbReference>
<evidence type="ECO:0000256" key="3">
    <source>
        <dbReference type="ARBA" id="ARBA00022741"/>
    </source>
</evidence>
<dbReference type="Gene3D" id="3.40.50.12780">
    <property type="entry name" value="N-terminal domain of ligase-like"/>
    <property type="match status" value="1"/>
</dbReference>
<sequence>MPATIPTLFYESAEKFKTKRCMGTRTITECTVDGKKVFWKKGPIDWKTYAEVGAMVDAAASGLIALPAVKAMKEAKARCVGGVLADTSSEWHMSAQAMYQLGMPITTVYTTLGQDAMVHGLQETEATVLFLDWGQLEPLKDKVLAKVTSLRHIVLIGKSFVPETTIGGSSKPFPTPETVIPPVGSASVTTLDALIAAGTANPVDKSPYAPQCDDLAFIMYTSGSTGTPKGVMLTHRNFVSVVASVFAQRVLSPIASDVVLAYLPLAHILALIVETCTLVAGASIAYGHPRTLTPGSPYIAHGDAAGCDLLVVRPTLLVAVPAILELIKTGLLNKLDKLEGFSGKLVRAAIARVQGQASGEGMAVNLLLSFGISPLLLRRVKAGLGLENLRAIASGGAPLAAQTQAFITAVLAPVAQGYGATETTGMATVQEILSVDGRPVDTSTGTVGALQPGCEIKIRSVEEMGYLATASPPQGEILISGPVVSQEGYYKMADKSKEDFPLEDGKVWFHTGDIGEITTNGTVKIIDRKKDLIKLAGGEYVSLGKVENAMKQVPGIAAVVVFAQSNKDHCVAIVSQPERGWASVGGKPDEAALIAAVEKSLRGQGLSRFEIPTKLKIDDDAWTPESGLVTASLKLQRNPLRKHYNVATGLLEQMNYSFS</sequence>
<dbReference type="Pfam" id="PF00501">
    <property type="entry name" value="AMP-binding"/>
    <property type="match status" value="1"/>
</dbReference>
<evidence type="ECO:0000256" key="5">
    <source>
        <dbReference type="ARBA" id="ARBA00024484"/>
    </source>
</evidence>
<dbReference type="GO" id="GO:0005783">
    <property type="term" value="C:endoplasmic reticulum"/>
    <property type="evidence" value="ECO:0007669"/>
    <property type="project" value="TreeGrafter"/>
</dbReference>
<accession>A0A7S4VK93</accession>
<evidence type="ECO:0000256" key="2">
    <source>
        <dbReference type="ARBA" id="ARBA00022598"/>
    </source>
</evidence>
<dbReference type="PANTHER" id="PTHR43272">
    <property type="entry name" value="LONG-CHAIN-FATTY-ACID--COA LIGASE"/>
    <property type="match status" value="1"/>
</dbReference>
<evidence type="ECO:0000256" key="4">
    <source>
        <dbReference type="ARBA" id="ARBA00022840"/>
    </source>
</evidence>
<dbReference type="EMBL" id="HBNR01051564">
    <property type="protein sequence ID" value="CAE4615827.1"/>
    <property type="molecule type" value="Transcribed_RNA"/>
</dbReference>
<dbReference type="PRINTS" id="PR00154">
    <property type="entry name" value="AMPBINDING"/>
</dbReference>
<dbReference type="SUPFAM" id="SSF56801">
    <property type="entry name" value="Acetyl-CoA synthetase-like"/>
    <property type="match status" value="1"/>
</dbReference>
<comment type="catalytic activity">
    <reaction evidence="5">
        <text>a long-chain fatty acid + ATP + CoA = a long-chain fatty acyl-CoA + AMP + diphosphate</text>
        <dbReference type="Rhea" id="RHEA:15421"/>
        <dbReference type="ChEBI" id="CHEBI:30616"/>
        <dbReference type="ChEBI" id="CHEBI:33019"/>
        <dbReference type="ChEBI" id="CHEBI:57287"/>
        <dbReference type="ChEBI" id="CHEBI:57560"/>
        <dbReference type="ChEBI" id="CHEBI:83139"/>
        <dbReference type="ChEBI" id="CHEBI:456215"/>
        <dbReference type="EC" id="6.2.1.3"/>
    </reaction>
    <physiologicalReaction direction="left-to-right" evidence="5">
        <dbReference type="Rhea" id="RHEA:15422"/>
    </physiologicalReaction>
</comment>
<reference evidence="7" key="1">
    <citation type="submission" date="2021-01" db="EMBL/GenBank/DDBJ databases">
        <authorList>
            <person name="Corre E."/>
            <person name="Pelletier E."/>
            <person name="Niang G."/>
            <person name="Scheremetjew M."/>
            <person name="Finn R."/>
            <person name="Kale V."/>
            <person name="Holt S."/>
            <person name="Cochrane G."/>
            <person name="Meng A."/>
            <person name="Brown T."/>
            <person name="Cohen L."/>
        </authorList>
    </citation>
    <scope>NUCLEOTIDE SEQUENCE</scope>
    <source>
        <strain evidence="7">CCMP3105</strain>
    </source>
</reference>
<evidence type="ECO:0000313" key="7">
    <source>
        <dbReference type="EMBL" id="CAE4615827.1"/>
    </source>
</evidence>
<feature type="domain" description="AMP-dependent synthetase/ligase" evidence="6">
    <location>
        <begin position="42"/>
        <end position="489"/>
    </location>
</feature>
<keyword evidence="4" id="KW-0067">ATP-binding</keyword>
<dbReference type="AlphaFoldDB" id="A0A7S4VK93"/>
<evidence type="ECO:0000259" key="6">
    <source>
        <dbReference type="Pfam" id="PF00501"/>
    </source>
</evidence>